<reference evidence="3" key="1">
    <citation type="submission" date="2023-07" db="EMBL/GenBank/DDBJ databases">
        <authorList>
            <consortium name="CYATHOMIX"/>
        </authorList>
    </citation>
    <scope>NUCLEOTIDE SEQUENCE</scope>
    <source>
        <strain evidence="3">N/A</strain>
    </source>
</reference>
<dbReference type="EMBL" id="CATQJL010000223">
    <property type="protein sequence ID" value="CAJ0598042.1"/>
    <property type="molecule type" value="Genomic_DNA"/>
</dbReference>
<gene>
    <name evidence="3" type="ORF">CYNAS_LOCUS10025</name>
</gene>
<evidence type="ECO:0000256" key="2">
    <source>
        <dbReference type="SAM" id="SignalP"/>
    </source>
</evidence>
<dbReference type="Proteomes" id="UP001176961">
    <property type="component" value="Unassembled WGS sequence"/>
</dbReference>
<sequence>MRFGCIVILVAVAHCTTTTTPSKEERPGSEDDVITNNGTKITRDSPRIAHDQGSLMATFPVVSRIRSKIKSNTLQARRQQTTGVVSGVNDQMQKLLISPDLTSNANGAFARTPSGTGSSIYTVYGPQTTLTGEPYLSGYRGIPDTHESTAVQPNYVGALTKPSTRKHTFGSYGSIDSVKSQSWQQPVTDQGQYGSSDYNYGPPSFEQPNTFATYSSYNGDYNGYSMQNPYGAAYQGGSDQNYEPLQQETYGTPYSGYGTTRQSTTSTLGSSWPSQSYGSFKMENWQPQIQIKPTTWQLSQYAGNKDNYDQTNSDYSGLKVEQMPMNGYGSQDYGYGTGSGSSYGTDLLVGYSGVNTQIGGYTSGYSKPMSSYKTHNYETPIYGGQQGSTYYGSDYIDDYGSFIDGYQHGTGSSQISGQEYSNPGSTSDYGSGYTPSQTFTSGGSSYQPTGYHNSGYQNPYSTLDFTGYNSNNANDAYRSISRPGVDFLMAGYGAQKGAASAKSAKKLTNNITPSMLVEDGYKTKSA</sequence>
<feature type="chain" id="PRO_5041234784" evidence="2">
    <location>
        <begin position="19"/>
        <end position="526"/>
    </location>
</feature>
<proteinExistence type="predicted"/>
<feature type="region of interest" description="Disordered" evidence="1">
    <location>
        <begin position="410"/>
        <end position="453"/>
    </location>
</feature>
<feature type="signal peptide" evidence="2">
    <location>
        <begin position="1"/>
        <end position="18"/>
    </location>
</feature>
<evidence type="ECO:0000256" key="1">
    <source>
        <dbReference type="SAM" id="MobiDB-lite"/>
    </source>
</evidence>
<accession>A0AA36M5V4</accession>
<protein>
    <submittedName>
        <fullName evidence="3">Uncharacterized protein</fullName>
    </submittedName>
</protein>
<evidence type="ECO:0000313" key="3">
    <source>
        <dbReference type="EMBL" id="CAJ0598042.1"/>
    </source>
</evidence>
<keyword evidence="4" id="KW-1185">Reference proteome</keyword>
<name>A0AA36M5V4_CYLNA</name>
<evidence type="ECO:0000313" key="4">
    <source>
        <dbReference type="Proteomes" id="UP001176961"/>
    </source>
</evidence>
<organism evidence="3 4">
    <name type="scientific">Cylicocyclus nassatus</name>
    <name type="common">Nematode worm</name>
    <dbReference type="NCBI Taxonomy" id="53992"/>
    <lineage>
        <taxon>Eukaryota</taxon>
        <taxon>Metazoa</taxon>
        <taxon>Ecdysozoa</taxon>
        <taxon>Nematoda</taxon>
        <taxon>Chromadorea</taxon>
        <taxon>Rhabditida</taxon>
        <taxon>Rhabditina</taxon>
        <taxon>Rhabditomorpha</taxon>
        <taxon>Strongyloidea</taxon>
        <taxon>Strongylidae</taxon>
        <taxon>Cylicocyclus</taxon>
    </lineage>
</organism>
<keyword evidence="2" id="KW-0732">Signal</keyword>
<comment type="caution">
    <text evidence="3">The sequence shown here is derived from an EMBL/GenBank/DDBJ whole genome shotgun (WGS) entry which is preliminary data.</text>
</comment>
<dbReference type="AlphaFoldDB" id="A0AA36M5V4"/>
<feature type="region of interest" description="Disordered" evidence="1">
    <location>
        <begin position="19"/>
        <end position="45"/>
    </location>
</feature>